<name>T0QXA7_SAPDV</name>
<evidence type="ECO:0000256" key="1">
    <source>
        <dbReference type="SAM" id="MobiDB-lite"/>
    </source>
</evidence>
<keyword evidence="3" id="KW-1185">Reference proteome</keyword>
<reference evidence="2 3" key="1">
    <citation type="submission" date="2012-04" db="EMBL/GenBank/DDBJ databases">
        <title>The Genome Sequence of Saprolegnia declina VS20.</title>
        <authorList>
            <consortium name="The Broad Institute Genome Sequencing Platform"/>
            <person name="Russ C."/>
            <person name="Nusbaum C."/>
            <person name="Tyler B."/>
            <person name="van West P."/>
            <person name="Dieguez-Uribeondo J."/>
            <person name="de Bruijn I."/>
            <person name="Tripathy S."/>
            <person name="Jiang R."/>
            <person name="Young S.K."/>
            <person name="Zeng Q."/>
            <person name="Gargeya S."/>
            <person name="Fitzgerald M."/>
            <person name="Haas B."/>
            <person name="Abouelleil A."/>
            <person name="Alvarado L."/>
            <person name="Arachchi H.M."/>
            <person name="Berlin A."/>
            <person name="Chapman S.B."/>
            <person name="Goldberg J."/>
            <person name="Griggs A."/>
            <person name="Gujja S."/>
            <person name="Hansen M."/>
            <person name="Howarth C."/>
            <person name="Imamovic A."/>
            <person name="Larimer J."/>
            <person name="McCowen C."/>
            <person name="Montmayeur A."/>
            <person name="Murphy C."/>
            <person name="Neiman D."/>
            <person name="Pearson M."/>
            <person name="Priest M."/>
            <person name="Roberts A."/>
            <person name="Saif S."/>
            <person name="Shea T."/>
            <person name="Sisk P."/>
            <person name="Sykes S."/>
            <person name="Wortman J."/>
            <person name="Nusbaum C."/>
            <person name="Birren B."/>
        </authorList>
    </citation>
    <scope>NUCLEOTIDE SEQUENCE [LARGE SCALE GENOMIC DNA]</scope>
    <source>
        <strain evidence="2 3">VS20</strain>
    </source>
</reference>
<feature type="region of interest" description="Disordered" evidence="1">
    <location>
        <begin position="469"/>
        <end position="491"/>
    </location>
</feature>
<evidence type="ECO:0000313" key="2">
    <source>
        <dbReference type="EMBL" id="EQC42879.1"/>
    </source>
</evidence>
<protein>
    <submittedName>
        <fullName evidence="2">Uncharacterized protein</fullName>
    </submittedName>
</protein>
<dbReference type="VEuPathDB" id="FungiDB:SDRG_00597"/>
<evidence type="ECO:0000313" key="3">
    <source>
        <dbReference type="Proteomes" id="UP000030762"/>
    </source>
</evidence>
<accession>T0QXA7</accession>
<dbReference type="AlphaFoldDB" id="T0QXA7"/>
<sequence length="502" mass="54980">MEVTALYEDAFDKHLRSQAYVYRTQPSFRVAPTLALDGVDGPLAHPWTSTQEQQLTAMYTKKVPADKLSILNAVKWSKYLKQTALPALQRSLYVNCDVCIVLSHLCVDSAETTLAPTPEIPHVVGTLLVSLPSTYEGGELTFTNGTDTQTLLMEPNFRPGWAPKEHCILLDWYFDSVLPTRPNDNYLGKWLPASLLLVVDSFVYSRVAGWPLELFEAPTRRNRLQDLPEALLAAIECQPSLHQAPYIAAITAALANYLEVANGVDATLLSTCPALSHNAHDVILGIFMFAERMPLPVATAALVASFLLGLTPTVQWERCKSLSKKLPSVHTLAVFLSALAILSPEAALQGAVKWRSVLPQTLDTSHDERYRALLVYLATECRAALVGGGALPPLNDAAVADMDIDATHCDQCAAFASHLRARTETERLHAFVLCGVIDEIAARHPQELTLELDDDGYIVHFRRRKPPVNPAANVRHEAGPRTTSVGTYPLTGGSPWPTFSCG</sequence>
<proteinExistence type="predicted"/>
<dbReference type="GeneID" id="19941324"/>
<dbReference type="RefSeq" id="XP_008604302.1">
    <property type="nucleotide sequence ID" value="XM_008606080.1"/>
</dbReference>
<organism evidence="2 3">
    <name type="scientific">Saprolegnia diclina (strain VS20)</name>
    <dbReference type="NCBI Taxonomy" id="1156394"/>
    <lineage>
        <taxon>Eukaryota</taxon>
        <taxon>Sar</taxon>
        <taxon>Stramenopiles</taxon>
        <taxon>Oomycota</taxon>
        <taxon>Saprolegniomycetes</taxon>
        <taxon>Saprolegniales</taxon>
        <taxon>Saprolegniaceae</taxon>
        <taxon>Saprolegnia</taxon>
    </lineage>
</organism>
<dbReference type="InParanoid" id="T0QXA7"/>
<gene>
    <name evidence="2" type="ORF">SDRG_00597</name>
</gene>
<dbReference type="EMBL" id="JH767132">
    <property type="protein sequence ID" value="EQC42879.1"/>
    <property type="molecule type" value="Genomic_DNA"/>
</dbReference>
<dbReference type="Proteomes" id="UP000030762">
    <property type="component" value="Unassembled WGS sequence"/>
</dbReference>